<evidence type="ECO:0000256" key="4">
    <source>
        <dbReference type="PROSITE-ProRule" id="PRU00433"/>
    </source>
</evidence>
<accession>A0A832MKZ9</accession>
<dbReference type="InterPro" id="IPR051200">
    <property type="entry name" value="Host-pathogen_enzymatic-act"/>
</dbReference>
<dbReference type="InterPro" id="IPR009056">
    <property type="entry name" value="Cyt_c-like_dom"/>
</dbReference>
<dbReference type="InterPro" id="IPR019405">
    <property type="entry name" value="Lactonase_7-beta_prop"/>
</dbReference>
<feature type="region of interest" description="Disordered" evidence="5">
    <location>
        <begin position="792"/>
        <end position="839"/>
    </location>
</feature>
<organism evidence="7">
    <name type="scientific">Eiseniibacteriota bacterium</name>
    <dbReference type="NCBI Taxonomy" id="2212470"/>
    <lineage>
        <taxon>Bacteria</taxon>
        <taxon>Candidatus Eiseniibacteriota</taxon>
    </lineage>
</organism>
<dbReference type="PANTHER" id="PTHR47197">
    <property type="entry name" value="PROTEIN NIRF"/>
    <property type="match status" value="1"/>
</dbReference>
<dbReference type="InterPro" id="IPR025965">
    <property type="entry name" value="FlgD/Vpr_Ig-like"/>
</dbReference>
<dbReference type="GO" id="GO:0020037">
    <property type="term" value="F:heme binding"/>
    <property type="evidence" value="ECO:0007669"/>
    <property type="project" value="InterPro"/>
</dbReference>
<evidence type="ECO:0000256" key="5">
    <source>
        <dbReference type="SAM" id="MobiDB-lite"/>
    </source>
</evidence>
<evidence type="ECO:0000313" key="7">
    <source>
        <dbReference type="EMBL" id="HGZ44287.1"/>
    </source>
</evidence>
<sequence length="937" mass="99303">MRRIAPLLALIALALGLALWPRHLGSRTTAGNDFVHFESPHVHPIAMTPDGSRLLVVNTPDNRLSVFSLAGAAPQRVAEIPVGLEPVSVAALDDSTAWVVNELSDNVSVVNLNLGHVTHTIPVGDEPADVVFANGKAYVSVRTEDAIKVFDPLTHQPLATIASPGREPRALARNAAGTRVYVAHLLAGNRTTILPAESIPPDSMPADWDYPPDPFLPPPPRQGLIVQQVAGSWYDMYGNLWNSKIKHTMPDADVTEIDTGTESIVRSFSGAGTSIFDLAVSPADGRVFTVSTESRNSLRFEPRVVGYLVETNLAVLNPATGTTSLRKLDPHIDYETLPGTQAEADSAIGTPTGIAMNADGTRAYVTSLATDKLGVINPGGGPLSSVLARVPVVGGPTGVLVDDARGRLYVVGRFRNELQTLSAATLGQIALTAIGMDPTPDEIVHGRRIFYGGFGSAHGDQSCATCHVFGDTDGLAWDLGDPNGGVVPAPPSPPGLADFHPMKGPLVTQTLKGLSGTEPFHWRGDRANLDAFNPAFVTLMGRTAPLPDSQMAAFSDFVLALRFGPNPNQALDRSFPDAPPGQPSALRGRDLFLTEPLFRGSRACNDCHDETNHGPGTNRQMVHRDTIVEFQDLKVPQMRTMYRKVGYTNGAGAASKRGFGYSHDGSATSVRDFLSRPQFTFDPDSATAAQQRMDLEAYMLAFDTGLGPAVGRQLTFDGANNGEPALVTTFATLRARAEAGDCDLVAKGRVAGQPRGWLYVGAGQWRPDKINGPQLSTTQLLALAGPRAELTVTGVPPGSGERIGIDRDRDTYLDGDELDGGSDPGDPASHPTPVAVSPGGPGAAAAFALRAVSPNPFRGACDIAFTLPRAGRVDVRVFDLLGREVRSVARGLWREAGPSSVRWDGRDGAGRAAPAGVYFVSVQSGGERASRTVVRIP</sequence>
<evidence type="ECO:0000256" key="2">
    <source>
        <dbReference type="ARBA" id="ARBA00022723"/>
    </source>
</evidence>
<dbReference type="InterPro" id="IPR011045">
    <property type="entry name" value="N2O_reductase_N"/>
</dbReference>
<dbReference type="PROSITE" id="PS51007">
    <property type="entry name" value="CYTC"/>
    <property type="match status" value="2"/>
</dbReference>
<dbReference type="SUPFAM" id="SSF46626">
    <property type="entry name" value="Cytochrome c"/>
    <property type="match status" value="2"/>
</dbReference>
<dbReference type="EMBL" id="DSQF01000026">
    <property type="protein sequence ID" value="HGZ44287.1"/>
    <property type="molecule type" value="Genomic_DNA"/>
</dbReference>
<dbReference type="Pfam" id="PF13860">
    <property type="entry name" value="FlgD_ig"/>
    <property type="match status" value="1"/>
</dbReference>
<dbReference type="GO" id="GO:0046872">
    <property type="term" value="F:metal ion binding"/>
    <property type="evidence" value="ECO:0007669"/>
    <property type="project" value="UniProtKB-KW"/>
</dbReference>
<dbReference type="Gene3D" id="2.130.10.10">
    <property type="entry name" value="YVTN repeat-like/Quinoprotein amine dehydrogenase"/>
    <property type="match status" value="2"/>
</dbReference>
<dbReference type="Gene3D" id="2.60.40.4070">
    <property type="match status" value="1"/>
</dbReference>
<keyword evidence="3 4" id="KW-0408">Iron</keyword>
<protein>
    <recommendedName>
        <fullName evidence="6">Cytochrome c domain-containing protein</fullName>
    </recommendedName>
</protein>
<evidence type="ECO:0000256" key="3">
    <source>
        <dbReference type="ARBA" id="ARBA00023004"/>
    </source>
</evidence>
<dbReference type="AlphaFoldDB" id="A0A832MKZ9"/>
<dbReference type="SUPFAM" id="SSF50974">
    <property type="entry name" value="Nitrous oxide reductase, N-terminal domain"/>
    <property type="match status" value="1"/>
</dbReference>
<keyword evidence="2 4" id="KW-0479">Metal-binding</keyword>
<evidence type="ECO:0000259" key="6">
    <source>
        <dbReference type="PROSITE" id="PS51007"/>
    </source>
</evidence>
<dbReference type="InterPro" id="IPR015943">
    <property type="entry name" value="WD40/YVTN_repeat-like_dom_sf"/>
</dbReference>
<keyword evidence="1 4" id="KW-0349">Heme</keyword>
<dbReference type="Pfam" id="PF10282">
    <property type="entry name" value="Lactonase"/>
    <property type="match status" value="1"/>
</dbReference>
<dbReference type="Gene3D" id="1.10.760.10">
    <property type="entry name" value="Cytochrome c-like domain"/>
    <property type="match status" value="1"/>
</dbReference>
<comment type="caution">
    <text evidence="7">The sequence shown here is derived from an EMBL/GenBank/DDBJ whole genome shotgun (WGS) entry which is preliminary data.</text>
</comment>
<dbReference type="InterPro" id="IPR036909">
    <property type="entry name" value="Cyt_c-like_dom_sf"/>
</dbReference>
<dbReference type="GO" id="GO:0009055">
    <property type="term" value="F:electron transfer activity"/>
    <property type="evidence" value="ECO:0007669"/>
    <property type="project" value="InterPro"/>
</dbReference>
<name>A0A832MKZ9_UNCEI</name>
<reference evidence="7" key="1">
    <citation type="journal article" date="2020" name="mSystems">
        <title>Genome- and Community-Level Interaction Insights into Carbon Utilization and Element Cycling Functions of Hydrothermarchaeota in Hydrothermal Sediment.</title>
        <authorList>
            <person name="Zhou Z."/>
            <person name="Liu Y."/>
            <person name="Xu W."/>
            <person name="Pan J."/>
            <person name="Luo Z.H."/>
            <person name="Li M."/>
        </authorList>
    </citation>
    <scope>NUCLEOTIDE SEQUENCE [LARGE SCALE GENOMIC DNA]</scope>
    <source>
        <strain evidence="7">SpSt-381</strain>
    </source>
</reference>
<feature type="domain" description="Cytochrome c" evidence="6">
    <location>
        <begin position="441"/>
        <end position="562"/>
    </location>
</feature>
<feature type="domain" description="Cytochrome c" evidence="6">
    <location>
        <begin position="583"/>
        <end position="703"/>
    </location>
</feature>
<gene>
    <name evidence="7" type="ORF">ENR23_12885</name>
</gene>
<evidence type="ECO:0000256" key="1">
    <source>
        <dbReference type="ARBA" id="ARBA00022617"/>
    </source>
</evidence>
<feature type="compositionally biased region" description="Basic and acidic residues" evidence="5">
    <location>
        <begin position="803"/>
        <end position="812"/>
    </location>
</feature>
<proteinExistence type="predicted"/>
<dbReference type="PANTHER" id="PTHR47197:SF3">
    <property type="entry name" value="DIHYDRO-HEME D1 DEHYDROGENASE"/>
    <property type="match status" value="1"/>
</dbReference>